<sequence>MDKLRHGVYEPLDVNLLPPSHLIYAENPSDSGKGIFPFLIHVSNGFDCVTSFLLESHRYSAATISNRRRTSPRHCSDSCRRPLTPSAKGGRAYCVSRMCGTAATRTSSDAIAADVCLLPDVDVDVARERALECVSSFTFIIPWKFLNGG</sequence>
<dbReference type="EMBL" id="SDMP01000007">
    <property type="protein sequence ID" value="RYR46637.1"/>
    <property type="molecule type" value="Genomic_DNA"/>
</dbReference>
<organism evidence="1 2">
    <name type="scientific">Arachis hypogaea</name>
    <name type="common">Peanut</name>
    <dbReference type="NCBI Taxonomy" id="3818"/>
    <lineage>
        <taxon>Eukaryota</taxon>
        <taxon>Viridiplantae</taxon>
        <taxon>Streptophyta</taxon>
        <taxon>Embryophyta</taxon>
        <taxon>Tracheophyta</taxon>
        <taxon>Spermatophyta</taxon>
        <taxon>Magnoliopsida</taxon>
        <taxon>eudicotyledons</taxon>
        <taxon>Gunneridae</taxon>
        <taxon>Pentapetalae</taxon>
        <taxon>rosids</taxon>
        <taxon>fabids</taxon>
        <taxon>Fabales</taxon>
        <taxon>Fabaceae</taxon>
        <taxon>Papilionoideae</taxon>
        <taxon>50 kb inversion clade</taxon>
        <taxon>dalbergioids sensu lato</taxon>
        <taxon>Dalbergieae</taxon>
        <taxon>Pterocarpus clade</taxon>
        <taxon>Arachis</taxon>
    </lineage>
</organism>
<dbReference type="Proteomes" id="UP000289738">
    <property type="component" value="Chromosome A07"/>
</dbReference>
<proteinExistence type="predicted"/>
<dbReference type="AlphaFoldDB" id="A0A445C6Q0"/>
<gene>
    <name evidence="1" type="ORF">Ahy_A07g032395</name>
</gene>
<evidence type="ECO:0000313" key="1">
    <source>
        <dbReference type="EMBL" id="RYR46637.1"/>
    </source>
</evidence>
<protein>
    <submittedName>
        <fullName evidence="1">Uncharacterized protein</fullName>
    </submittedName>
</protein>
<comment type="caution">
    <text evidence="1">The sequence shown here is derived from an EMBL/GenBank/DDBJ whole genome shotgun (WGS) entry which is preliminary data.</text>
</comment>
<keyword evidence="2" id="KW-1185">Reference proteome</keyword>
<accession>A0A445C6Q0</accession>
<dbReference type="STRING" id="3818.A0A445C6Q0"/>
<evidence type="ECO:0000313" key="2">
    <source>
        <dbReference type="Proteomes" id="UP000289738"/>
    </source>
</evidence>
<name>A0A445C6Q0_ARAHY</name>
<reference evidence="1 2" key="1">
    <citation type="submission" date="2019-01" db="EMBL/GenBank/DDBJ databases">
        <title>Sequencing of cultivated peanut Arachis hypogaea provides insights into genome evolution and oil improvement.</title>
        <authorList>
            <person name="Chen X."/>
        </authorList>
    </citation>
    <scope>NUCLEOTIDE SEQUENCE [LARGE SCALE GENOMIC DNA]</scope>
    <source>
        <strain evidence="2">cv. Fuhuasheng</strain>
        <tissue evidence="1">Leaves</tissue>
    </source>
</reference>